<keyword evidence="6" id="KW-1185">Reference proteome</keyword>
<dbReference type="InterPro" id="IPR056798">
    <property type="entry name" value="ADH_Fe_C"/>
</dbReference>
<dbReference type="CDD" id="cd08192">
    <property type="entry name" value="MAR-like"/>
    <property type="match status" value="1"/>
</dbReference>
<dbReference type="InterPro" id="IPR018211">
    <property type="entry name" value="ADH_Fe_CS"/>
</dbReference>
<proteinExistence type="predicted"/>
<dbReference type="PROSITE" id="PS00060">
    <property type="entry name" value="ADH_IRON_2"/>
    <property type="match status" value="1"/>
</dbReference>
<evidence type="ECO:0000256" key="2">
    <source>
        <dbReference type="SAM" id="MobiDB-lite"/>
    </source>
</evidence>
<sequence length="419" mass="46035">MGDRQQSSRRKETIQQLPIPSRQGHDAIVNSTYLEDIANALNKWGCRRAVIVHSKALDSATDVIKNLLKRLGSNVVATKPGVGAHSPYEDVLAITKLLHENSADSLISIGSSSYSDACKIARLMHTNLAPENYTVDGMEGLVDQEKGNTLNLRDPKVKLIVAPTSLSASEWNHVSSASNPKTHKKQHFQNENAMPDLILLDPEVASTSPRKLWLSSGMRAVDHCVETICNKSCTPEASQHMEKTLATLLKGLKEYKEGESNDNREELLAGISECQLGSRSAMMGLLQYKIAMGPSHAIGHQLGSKCGVMHGVTTCIMLSPVLRYMLEKEGQQIEPQQKVLAVFNRVLQWDEQSAADAVGRFVTILELPNSLKSVGVEDEDTLQKVAEMTMTDVWGGDTSDTKQIETKEDIREILELARG</sequence>
<reference evidence="5 6" key="1">
    <citation type="submission" date="2024-02" db="EMBL/GenBank/DDBJ databases">
        <title>De novo assembly and annotation of 12 fungi associated with fruit tree decline syndrome in Ontario, Canada.</title>
        <authorList>
            <person name="Sulman M."/>
            <person name="Ellouze W."/>
            <person name="Ilyukhin E."/>
        </authorList>
    </citation>
    <scope>NUCLEOTIDE SEQUENCE [LARGE SCALE GENOMIC DNA]</scope>
    <source>
        <strain evidence="5 6">M42-189</strain>
    </source>
</reference>
<evidence type="ECO:0000313" key="5">
    <source>
        <dbReference type="EMBL" id="KAL1605016.1"/>
    </source>
</evidence>
<feature type="domain" description="Alcohol dehydrogenase iron-type/glycerol dehydrogenase GldA" evidence="3">
    <location>
        <begin position="30"/>
        <end position="202"/>
    </location>
</feature>
<feature type="region of interest" description="Disordered" evidence="2">
    <location>
        <begin position="1"/>
        <end position="21"/>
    </location>
</feature>
<keyword evidence="1" id="KW-0560">Oxidoreductase</keyword>
<dbReference type="InterPro" id="IPR039697">
    <property type="entry name" value="Alcohol_dehydrogenase_Fe"/>
</dbReference>
<evidence type="ECO:0000259" key="3">
    <source>
        <dbReference type="Pfam" id="PF00465"/>
    </source>
</evidence>
<dbReference type="Gene3D" id="1.20.1090.10">
    <property type="entry name" value="Dehydroquinate synthase-like - alpha domain"/>
    <property type="match status" value="1"/>
</dbReference>
<protein>
    <recommendedName>
        <fullName evidence="7">Alcohol dehydrogenase iron-type/glycerol dehydrogenase GldA domain-containing protein</fullName>
    </recommendedName>
</protein>
<evidence type="ECO:0000256" key="1">
    <source>
        <dbReference type="ARBA" id="ARBA00023002"/>
    </source>
</evidence>
<dbReference type="SUPFAM" id="SSF56796">
    <property type="entry name" value="Dehydroquinate synthase-like"/>
    <property type="match status" value="1"/>
</dbReference>
<name>A0ABR3RKP7_9PLEO</name>
<evidence type="ECO:0000313" key="6">
    <source>
        <dbReference type="Proteomes" id="UP001521785"/>
    </source>
</evidence>
<dbReference type="EMBL" id="JAKJXO020000005">
    <property type="protein sequence ID" value="KAL1605016.1"/>
    <property type="molecule type" value="Genomic_DNA"/>
</dbReference>
<dbReference type="Proteomes" id="UP001521785">
    <property type="component" value="Unassembled WGS sequence"/>
</dbReference>
<accession>A0ABR3RKP7</accession>
<evidence type="ECO:0000259" key="4">
    <source>
        <dbReference type="Pfam" id="PF25137"/>
    </source>
</evidence>
<dbReference type="Pfam" id="PF00465">
    <property type="entry name" value="Fe-ADH"/>
    <property type="match status" value="1"/>
</dbReference>
<evidence type="ECO:0008006" key="7">
    <source>
        <dbReference type="Google" id="ProtNLM"/>
    </source>
</evidence>
<gene>
    <name evidence="5" type="ORF">SLS60_004559</name>
</gene>
<dbReference type="PANTHER" id="PTHR11496:SF107">
    <property type="entry name" value="ALCOHOL DEHYDROGENASE, PUTATIVE (AFU_ORTHOLOGUE AFUA_1G06800)-RELATED"/>
    <property type="match status" value="1"/>
</dbReference>
<organism evidence="5 6">
    <name type="scientific">Paraconiothyrium brasiliense</name>
    <dbReference type="NCBI Taxonomy" id="300254"/>
    <lineage>
        <taxon>Eukaryota</taxon>
        <taxon>Fungi</taxon>
        <taxon>Dikarya</taxon>
        <taxon>Ascomycota</taxon>
        <taxon>Pezizomycotina</taxon>
        <taxon>Dothideomycetes</taxon>
        <taxon>Pleosporomycetidae</taxon>
        <taxon>Pleosporales</taxon>
        <taxon>Massarineae</taxon>
        <taxon>Didymosphaeriaceae</taxon>
        <taxon>Paraconiothyrium</taxon>
    </lineage>
</organism>
<dbReference type="Pfam" id="PF25137">
    <property type="entry name" value="ADH_Fe_C"/>
    <property type="match status" value="1"/>
</dbReference>
<dbReference type="Gene3D" id="3.40.50.1970">
    <property type="match status" value="1"/>
</dbReference>
<dbReference type="PANTHER" id="PTHR11496">
    <property type="entry name" value="ALCOHOL DEHYDROGENASE"/>
    <property type="match status" value="1"/>
</dbReference>
<comment type="caution">
    <text evidence="5">The sequence shown here is derived from an EMBL/GenBank/DDBJ whole genome shotgun (WGS) entry which is preliminary data.</text>
</comment>
<dbReference type="InterPro" id="IPR001670">
    <property type="entry name" value="ADH_Fe/GldA"/>
</dbReference>
<feature type="domain" description="Fe-containing alcohol dehydrogenase-like C-terminal" evidence="4">
    <location>
        <begin position="215"/>
        <end position="415"/>
    </location>
</feature>